<organism evidence="1">
    <name type="scientific">viral metagenome</name>
    <dbReference type="NCBI Taxonomy" id="1070528"/>
    <lineage>
        <taxon>unclassified sequences</taxon>
        <taxon>metagenomes</taxon>
        <taxon>organismal metagenomes</taxon>
    </lineage>
</organism>
<accession>A0A6C0AWB4</accession>
<reference evidence="1" key="1">
    <citation type="journal article" date="2020" name="Nature">
        <title>Giant virus diversity and host interactions through global metagenomics.</title>
        <authorList>
            <person name="Schulz F."/>
            <person name="Roux S."/>
            <person name="Paez-Espino D."/>
            <person name="Jungbluth S."/>
            <person name="Walsh D.A."/>
            <person name="Denef V.J."/>
            <person name="McMahon K.D."/>
            <person name="Konstantinidis K.T."/>
            <person name="Eloe-Fadrosh E.A."/>
            <person name="Kyrpides N.C."/>
            <person name="Woyke T."/>
        </authorList>
    </citation>
    <scope>NUCLEOTIDE SEQUENCE</scope>
    <source>
        <strain evidence="1">GVMAG-S-ERX555961-36</strain>
    </source>
</reference>
<name>A0A6C0AWB4_9ZZZZ</name>
<proteinExistence type="predicted"/>
<protein>
    <submittedName>
        <fullName evidence="1">Uncharacterized protein</fullName>
    </submittedName>
</protein>
<sequence length="42" mass="4696">MNYTRLGVQPISSGPRGAKWGFLEGGGVFFRFSFILKLFEIA</sequence>
<dbReference type="AlphaFoldDB" id="A0A6C0AWB4"/>
<evidence type="ECO:0000313" key="1">
    <source>
        <dbReference type="EMBL" id="QHS83571.1"/>
    </source>
</evidence>
<dbReference type="EMBL" id="MN738760">
    <property type="protein sequence ID" value="QHS83571.1"/>
    <property type="molecule type" value="Genomic_DNA"/>
</dbReference>